<dbReference type="SUPFAM" id="SSF50118">
    <property type="entry name" value="Cell growth inhibitor/plasmid maintenance toxic component"/>
    <property type="match status" value="1"/>
</dbReference>
<feature type="compositionally biased region" description="Gly residues" evidence="1">
    <location>
        <begin position="97"/>
        <end position="108"/>
    </location>
</feature>
<dbReference type="InterPro" id="IPR024747">
    <property type="entry name" value="Pyridox_Oxase-rel"/>
</dbReference>
<dbReference type="Pfam" id="PF12900">
    <property type="entry name" value="Pyridox_ox_2"/>
    <property type="match status" value="1"/>
</dbReference>
<dbReference type="Gene3D" id="1.10.260.40">
    <property type="entry name" value="lambda repressor-like DNA-binding domains"/>
    <property type="match status" value="1"/>
</dbReference>
<evidence type="ECO:0000313" key="4">
    <source>
        <dbReference type="Proteomes" id="UP000766698"/>
    </source>
</evidence>
<dbReference type="SUPFAM" id="SSF47413">
    <property type="entry name" value="lambda repressor-like DNA-binding domains"/>
    <property type="match status" value="1"/>
</dbReference>
<dbReference type="Pfam" id="PF01381">
    <property type="entry name" value="HTH_3"/>
    <property type="match status" value="1"/>
</dbReference>
<evidence type="ECO:0000256" key="1">
    <source>
        <dbReference type="SAM" id="MobiDB-lite"/>
    </source>
</evidence>
<dbReference type="RefSeq" id="WP_182857429.1">
    <property type="nucleotide sequence ID" value="NZ_WMLF01000419.1"/>
</dbReference>
<dbReference type="Gene3D" id="2.30.110.10">
    <property type="entry name" value="Electron Transport, Fmn-binding Protein, Chain A"/>
    <property type="match status" value="1"/>
</dbReference>
<dbReference type="InterPro" id="IPR010982">
    <property type="entry name" value="Lambda_DNA-bd_dom_sf"/>
</dbReference>
<protein>
    <submittedName>
        <fullName evidence="3">DUF1918 domain-containing protein</fullName>
    </submittedName>
</protein>
<keyword evidence="4" id="KW-1185">Reference proteome</keyword>
<accession>A0ABR6EM40</accession>
<comment type="caution">
    <text evidence="3">The sequence shown here is derived from an EMBL/GenBank/DDBJ whole genome shotgun (WGS) entry which is preliminary data.</text>
</comment>
<dbReference type="SMART" id="SM00530">
    <property type="entry name" value="HTH_XRE"/>
    <property type="match status" value="1"/>
</dbReference>
<dbReference type="InterPro" id="IPR015035">
    <property type="entry name" value="DUF1918"/>
</dbReference>
<dbReference type="Gene3D" id="2.30.30.440">
    <property type="entry name" value="Domain of unknown function DUF1918"/>
    <property type="match status" value="1"/>
</dbReference>
<feature type="region of interest" description="Disordered" evidence="1">
    <location>
        <begin position="52"/>
        <end position="128"/>
    </location>
</feature>
<dbReference type="EMBL" id="WMLF01000419">
    <property type="protein sequence ID" value="MBB1246152.1"/>
    <property type="molecule type" value="Genomic_DNA"/>
</dbReference>
<evidence type="ECO:0000313" key="3">
    <source>
        <dbReference type="EMBL" id="MBB1246152.1"/>
    </source>
</evidence>
<feature type="domain" description="HTH cro/C1-type" evidence="2">
    <location>
        <begin position="113"/>
        <end position="167"/>
    </location>
</feature>
<evidence type="ECO:0000259" key="2">
    <source>
        <dbReference type="PROSITE" id="PS50943"/>
    </source>
</evidence>
<feature type="compositionally biased region" description="Basic and acidic residues" evidence="1">
    <location>
        <begin position="56"/>
        <end position="78"/>
    </location>
</feature>
<proteinExistence type="predicted"/>
<name>A0ABR6EM40_9ACTN</name>
<dbReference type="InterPro" id="IPR012349">
    <property type="entry name" value="Split_barrel_FMN-bd"/>
</dbReference>
<feature type="region of interest" description="Disordered" evidence="1">
    <location>
        <begin position="1"/>
        <end position="39"/>
    </location>
</feature>
<dbReference type="SUPFAM" id="SSF50475">
    <property type="entry name" value="FMN-binding split barrel"/>
    <property type="match status" value="1"/>
</dbReference>
<feature type="compositionally biased region" description="Basic and acidic residues" evidence="1">
    <location>
        <begin position="21"/>
        <end position="33"/>
    </location>
</feature>
<sequence length="319" mass="34073">MRAHLGDQLVIRSQRTGGPGRDGEIIGLRHEDGTPPYDVRWSDTGDVTLVYPGPDAHVHHLEHHPSQPRRDPSHRPRTSEAAAWTPSAAGPSAVGLSGVGPSGVGPGDIGRRIAEERRRRKLTREETARRARVSPEYLRYLEEHPSAPTASTLIRLSDALGTSVAALRGGGADSPPGQGTALQHPRLRDLAPEECRALLAGHGVGRVAVTSPDGGPAVVPVNYDLVDDTIVFRTTPGSAPAEAVGRDVAFEVDHIDEAQSQGWSVLAVGPATVVTDPDSVRELSRRAHTPPWAGGGRELWVSIRPTRLTGRRITSADDR</sequence>
<dbReference type="Pfam" id="PF08940">
    <property type="entry name" value="DUF1918"/>
    <property type="match status" value="1"/>
</dbReference>
<organism evidence="3 4">
    <name type="scientific">Streptomyces durbertensis</name>
    <dbReference type="NCBI Taxonomy" id="2448886"/>
    <lineage>
        <taxon>Bacteria</taxon>
        <taxon>Bacillati</taxon>
        <taxon>Actinomycetota</taxon>
        <taxon>Actinomycetes</taxon>
        <taxon>Kitasatosporales</taxon>
        <taxon>Streptomycetaceae</taxon>
        <taxon>Streptomyces</taxon>
    </lineage>
</organism>
<dbReference type="Proteomes" id="UP000766698">
    <property type="component" value="Unassembled WGS sequence"/>
</dbReference>
<gene>
    <name evidence="3" type="ORF">GL263_21730</name>
</gene>
<dbReference type="CDD" id="cd00093">
    <property type="entry name" value="HTH_XRE"/>
    <property type="match status" value="1"/>
</dbReference>
<dbReference type="InterPro" id="IPR001387">
    <property type="entry name" value="Cro/C1-type_HTH"/>
</dbReference>
<reference evidence="4" key="1">
    <citation type="journal article" date="2020" name="Syst. Appl. Microbiol.">
        <title>Streptomyces alkaliterrae sp. nov., isolated from an alkaline soil, and emended descriptions of Streptomyces alkaliphilus, Streptomyces calidiresistens and Streptomyces durbertensis.</title>
        <authorList>
            <person name="Swiecimska M."/>
            <person name="Golinska P."/>
            <person name="Nouioui I."/>
            <person name="Wypij M."/>
            <person name="Rai M."/>
            <person name="Sangal V."/>
            <person name="Goodfellow M."/>
        </authorList>
    </citation>
    <scope>NUCLEOTIDE SEQUENCE [LARGE SCALE GENOMIC DNA]</scope>
    <source>
        <strain evidence="4">DSM 104538</strain>
    </source>
</reference>
<feature type="compositionally biased region" description="Basic and acidic residues" evidence="1">
    <location>
        <begin position="109"/>
        <end position="128"/>
    </location>
</feature>
<feature type="compositionally biased region" description="Low complexity" evidence="1">
    <location>
        <begin position="86"/>
        <end position="96"/>
    </location>
</feature>
<dbReference type="PROSITE" id="PS50943">
    <property type="entry name" value="HTH_CROC1"/>
    <property type="match status" value="1"/>
</dbReference>